<dbReference type="FunFam" id="3.90.400.10:FF:000001">
    <property type="entry name" value="Maltase A3, isoform A"/>
    <property type="match status" value="1"/>
</dbReference>
<dbReference type="PANTHER" id="PTHR10357">
    <property type="entry name" value="ALPHA-AMYLASE FAMILY MEMBER"/>
    <property type="match status" value="1"/>
</dbReference>
<accession>A0AAJ7C2J5</accession>
<dbReference type="PANTHER" id="PTHR10357:SF179">
    <property type="entry name" value="NEUTRAL AND BASIC AMINO ACID TRANSPORT PROTEIN RBAT"/>
    <property type="match status" value="1"/>
</dbReference>
<dbReference type="Gene3D" id="3.20.20.80">
    <property type="entry name" value="Glycosidases"/>
    <property type="match status" value="1"/>
</dbReference>
<sequence>MCIVTCITKLKIFHVNTLYRDTSYNARYIRGLKSREISNVPKMMSLTSSRLTVPIFAIIVGVIVQADTELAWWRTTTLYEIWPRSFKDSNGDGIGDLNGIKSKLDYLSELGIGAIWIAPCFSSPQIDTGYDVSNYTDIDPLYGTLEDMDTLIARAAELGIKVILDYVPNHTSTEHEWFKLSEASVAPYTDYYVWHEGILDANGTRRPPNNWLGRFNSGSAWEWSDKRQAYYFHQFNKEQPDLDFRNEAVVQESLDILTFWMDRGVAGFRIDALPYLFEDPQFRDEPLSGLDKYAPHEYFYLDHIYTKDFMEIYDLVARWRKHFDEYTAEHPGPERVMFTESYANISMISLFYDYGAHLPFNFFLIGNRTTSYSLETQTATGLKNIIDEWMEYTPAGQTPNWVIGNHDRSRVASRFGSEKVDTFNILLLLLPGVPTIYNGEEIGMVNTFLTWEESEDPQACNTDPTRYTATTRDPQRTPFQWDNTTSAGFSTNTSVYLKVNENYRTLNLAAQKEADKSHYKNFQAAMRLRNTTVAKDGALKTLVIGEDVFAMSRELDGHDPLLVVINWSKSPVTVSLDDFSNFSEKLQVLVSDVNNDLKVGDTISRSSITLQGDAALILTSSDVTCSDYSDVSEVACLIPSLKSFFNV</sequence>
<keyword evidence="4" id="KW-0325">Glycoprotein</keyword>
<dbReference type="SUPFAM" id="SSF51445">
    <property type="entry name" value="(Trans)glycosidases"/>
    <property type="match status" value="1"/>
</dbReference>
<evidence type="ECO:0000256" key="3">
    <source>
        <dbReference type="ARBA" id="ARBA00012741"/>
    </source>
</evidence>
<feature type="domain" description="Glycosyl hydrolase family 13 catalytic" evidence="7">
    <location>
        <begin position="80"/>
        <end position="476"/>
    </location>
</feature>
<gene>
    <name evidence="9" type="primary">LOC107270113</name>
</gene>
<comment type="catalytic activity">
    <reaction evidence="1">
        <text>Hydrolysis of terminal, non-reducing (1-&gt;4)-linked alpha-D-glucose residues with release of alpha-D-glucose.</text>
        <dbReference type="EC" id="3.2.1.20"/>
    </reaction>
</comment>
<reference evidence="9" key="1">
    <citation type="submission" date="2025-08" db="UniProtKB">
        <authorList>
            <consortium name="RefSeq"/>
        </authorList>
    </citation>
    <scope>IDENTIFICATION</scope>
</reference>
<dbReference type="EC" id="3.2.1.20" evidence="3"/>
<evidence type="ECO:0000259" key="7">
    <source>
        <dbReference type="SMART" id="SM00642"/>
    </source>
</evidence>
<dbReference type="Proteomes" id="UP000694920">
    <property type="component" value="Unplaced"/>
</dbReference>
<keyword evidence="5" id="KW-0326">Glycosidase</keyword>
<dbReference type="GO" id="GO:0004558">
    <property type="term" value="F:alpha-1,4-glucosidase activity"/>
    <property type="evidence" value="ECO:0007669"/>
    <property type="project" value="UniProtKB-EC"/>
</dbReference>
<dbReference type="CDD" id="cd11328">
    <property type="entry name" value="AmyAc_maltase"/>
    <property type="match status" value="1"/>
</dbReference>
<dbReference type="InterPro" id="IPR013780">
    <property type="entry name" value="Glyco_hydro_b"/>
</dbReference>
<feature type="region of interest" description="Disordered" evidence="6">
    <location>
        <begin position="456"/>
        <end position="484"/>
    </location>
</feature>
<dbReference type="InterPro" id="IPR006047">
    <property type="entry name" value="GH13_cat_dom"/>
</dbReference>
<keyword evidence="8" id="KW-1185">Reference proteome</keyword>
<dbReference type="Gene3D" id="2.60.40.1180">
    <property type="entry name" value="Golgi alpha-mannosidase II"/>
    <property type="match status" value="1"/>
</dbReference>
<feature type="compositionally biased region" description="Polar residues" evidence="6">
    <location>
        <begin position="459"/>
        <end position="484"/>
    </location>
</feature>
<evidence type="ECO:0000256" key="5">
    <source>
        <dbReference type="ARBA" id="ARBA00023295"/>
    </source>
</evidence>
<organism evidence="8 9">
    <name type="scientific">Cephus cinctus</name>
    <name type="common">Wheat stem sawfly</name>
    <dbReference type="NCBI Taxonomy" id="211228"/>
    <lineage>
        <taxon>Eukaryota</taxon>
        <taxon>Metazoa</taxon>
        <taxon>Ecdysozoa</taxon>
        <taxon>Arthropoda</taxon>
        <taxon>Hexapoda</taxon>
        <taxon>Insecta</taxon>
        <taxon>Pterygota</taxon>
        <taxon>Neoptera</taxon>
        <taxon>Endopterygota</taxon>
        <taxon>Hymenoptera</taxon>
        <taxon>Cephoidea</taxon>
        <taxon>Cephidae</taxon>
        <taxon>Cephus</taxon>
    </lineage>
</organism>
<dbReference type="GeneID" id="107270113"/>
<dbReference type="Gene3D" id="3.90.400.10">
    <property type="entry name" value="Oligo-1,6-glucosidase, Domain 2"/>
    <property type="match status" value="1"/>
</dbReference>
<dbReference type="SMART" id="SM00642">
    <property type="entry name" value="Aamy"/>
    <property type="match status" value="1"/>
</dbReference>
<evidence type="ECO:0000313" key="8">
    <source>
        <dbReference type="Proteomes" id="UP000694920"/>
    </source>
</evidence>
<dbReference type="GO" id="GO:0005975">
    <property type="term" value="P:carbohydrate metabolic process"/>
    <property type="evidence" value="ECO:0007669"/>
    <property type="project" value="InterPro"/>
</dbReference>
<dbReference type="RefSeq" id="XP_015600301.2">
    <property type="nucleotide sequence ID" value="XM_015744815.2"/>
</dbReference>
<evidence type="ECO:0000313" key="9">
    <source>
        <dbReference type="RefSeq" id="XP_015600301.2"/>
    </source>
</evidence>
<proteinExistence type="inferred from homology"/>
<dbReference type="KEGG" id="ccin:107270113"/>
<dbReference type="Pfam" id="PF00128">
    <property type="entry name" value="Alpha-amylase"/>
    <property type="match status" value="1"/>
</dbReference>
<dbReference type="InterPro" id="IPR017853">
    <property type="entry name" value="GH"/>
</dbReference>
<dbReference type="InterPro" id="IPR045857">
    <property type="entry name" value="O16G_dom_2"/>
</dbReference>
<evidence type="ECO:0000256" key="6">
    <source>
        <dbReference type="SAM" id="MobiDB-lite"/>
    </source>
</evidence>
<evidence type="ECO:0000256" key="1">
    <source>
        <dbReference type="ARBA" id="ARBA00001657"/>
    </source>
</evidence>
<evidence type="ECO:0000256" key="4">
    <source>
        <dbReference type="ARBA" id="ARBA00023180"/>
    </source>
</evidence>
<keyword evidence="5" id="KW-0378">Hydrolase</keyword>
<protein>
    <recommendedName>
        <fullName evidence="3">alpha-glucosidase</fullName>
        <ecNumber evidence="3">3.2.1.20</ecNumber>
    </recommendedName>
</protein>
<evidence type="ECO:0000256" key="2">
    <source>
        <dbReference type="ARBA" id="ARBA00008061"/>
    </source>
</evidence>
<dbReference type="AlphaFoldDB" id="A0AAJ7C2J5"/>
<comment type="similarity">
    <text evidence="2">Belongs to the glycosyl hydrolase 13 family.</text>
</comment>
<name>A0AAJ7C2J5_CEPCN</name>